<dbReference type="Proteomes" id="UP000298284">
    <property type="component" value="Unassembled WGS sequence"/>
</dbReference>
<dbReference type="PROSITE" id="PS50110">
    <property type="entry name" value="RESPONSE_REGULATORY"/>
    <property type="match status" value="1"/>
</dbReference>
<dbReference type="InterPro" id="IPR011006">
    <property type="entry name" value="CheY-like_superfamily"/>
</dbReference>
<dbReference type="RefSeq" id="WP_135528458.1">
    <property type="nucleotide sequence ID" value="NZ_SRKZ01000001.1"/>
</dbReference>
<reference evidence="3 4" key="1">
    <citation type="submission" date="2019-04" db="EMBL/GenBank/DDBJ databases">
        <authorList>
            <person name="Feng G."/>
            <person name="Zhang J."/>
            <person name="Zhu H."/>
        </authorList>
    </citation>
    <scope>NUCLEOTIDE SEQUENCE [LARGE SCALE GENOMIC DNA]</scope>
    <source>
        <strain evidence="3 4">JCM 19491</strain>
    </source>
</reference>
<evidence type="ECO:0000313" key="3">
    <source>
        <dbReference type="EMBL" id="TGD82293.1"/>
    </source>
</evidence>
<evidence type="ECO:0000313" key="4">
    <source>
        <dbReference type="Proteomes" id="UP000298284"/>
    </source>
</evidence>
<feature type="domain" description="Response regulatory" evidence="2">
    <location>
        <begin position="6"/>
        <end position="133"/>
    </location>
</feature>
<dbReference type="SMART" id="SM00448">
    <property type="entry name" value="REC"/>
    <property type="match status" value="1"/>
</dbReference>
<dbReference type="GO" id="GO:0000160">
    <property type="term" value="P:phosphorelay signal transduction system"/>
    <property type="evidence" value="ECO:0007669"/>
    <property type="project" value="InterPro"/>
</dbReference>
<feature type="modified residue" description="4-aspartylphosphate" evidence="1">
    <location>
        <position position="64"/>
    </location>
</feature>
<sequence>MQKLPCILLVDDDRTTNYLNQRLLEKLDVAEQLLVAHNGQEALTLLNKHCHNPTADCPVLVLLDMKMPIMDGFSFLEAYKQLPDTQQRNILVVMLSTSLHPQDVQRAQELPITAFLNKPLTNEKVRQLLNLHYSQERSAL</sequence>
<evidence type="ECO:0000259" key="2">
    <source>
        <dbReference type="PROSITE" id="PS50110"/>
    </source>
</evidence>
<dbReference type="OrthoDB" id="1524091at2"/>
<organism evidence="3 4">
    <name type="scientific">Hymenobacter wooponensis</name>
    <dbReference type="NCBI Taxonomy" id="1525360"/>
    <lineage>
        <taxon>Bacteria</taxon>
        <taxon>Pseudomonadati</taxon>
        <taxon>Bacteroidota</taxon>
        <taxon>Cytophagia</taxon>
        <taxon>Cytophagales</taxon>
        <taxon>Hymenobacteraceae</taxon>
        <taxon>Hymenobacter</taxon>
    </lineage>
</organism>
<gene>
    <name evidence="3" type="ORF">EU557_00445</name>
</gene>
<dbReference type="Pfam" id="PF00072">
    <property type="entry name" value="Response_reg"/>
    <property type="match status" value="1"/>
</dbReference>
<proteinExistence type="predicted"/>
<dbReference type="InterPro" id="IPR052893">
    <property type="entry name" value="TCS_response_regulator"/>
</dbReference>
<protein>
    <submittedName>
        <fullName evidence="3">Response regulator</fullName>
    </submittedName>
</protein>
<keyword evidence="1" id="KW-0597">Phosphoprotein</keyword>
<comment type="caution">
    <text evidence="3">The sequence shown here is derived from an EMBL/GenBank/DDBJ whole genome shotgun (WGS) entry which is preliminary data.</text>
</comment>
<dbReference type="PANTHER" id="PTHR44520:SF2">
    <property type="entry name" value="RESPONSE REGULATOR RCP1"/>
    <property type="match status" value="1"/>
</dbReference>
<accession>A0A4Z0MR25</accession>
<keyword evidence="4" id="KW-1185">Reference proteome</keyword>
<dbReference type="SUPFAM" id="SSF52172">
    <property type="entry name" value="CheY-like"/>
    <property type="match status" value="1"/>
</dbReference>
<dbReference type="AlphaFoldDB" id="A0A4Z0MR25"/>
<dbReference type="Gene3D" id="3.40.50.2300">
    <property type="match status" value="1"/>
</dbReference>
<evidence type="ECO:0000256" key="1">
    <source>
        <dbReference type="PROSITE-ProRule" id="PRU00169"/>
    </source>
</evidence>
<dbReference type="InterPro" id="IPR001789">
    <property type="entry name" value="Sig_transdc_resp-reg_receiver"/>
</dbReference>
<dbReference type="EMBL" id="SRKZ01000001">
    <property type="protein sequence ID" value="TGD82293.1"/>
    <property type="molecule type" value="Genomic_DNA"/>
</dbReference>
<name>A0A4Z0MR25_9BACT</name>
<dbReference type="PANTHER" id="PTHR44520">
    <property type="entry name" value="RESPONSE REGULATOR RCP1-RELATED"/>
    <property type="match status" value="1"/>
</dbReference>